<sequence>MAFGRSWIVIFLCLVSLQRTFSKLSFFTSSTSPPEISTYKSRWATQSSTRLPKNQPQTECVDSYVALNFTGIGLQRIGDRFVNGPRVIELHLNGNNITDVSCAAFDHLPNLKVLSLNGNNISVDRLLLFDHNGLRKLVLDDNNKYCGDDFIVDRYLRALPSLLELHLRRNQITRFTVSLKTFSPRLTNLYLSGNKIESVDFLDYSPSTLTHLHLDDNSIGNVKTASLMNIVELTVSGNKIEELCASGCSGSSLALKNMPRLKSLNVSRNRISEIAEDTFVDNKDLELLDLSVNKIAKLPSKLFNALLKNLLELRISHNSLTSIPNLCSLQHLRRLDLRGNLISAIFRENFCRHMTHLKTLILADNHITNVDANAFALLHSLHTLDLSSNRMTEIPAGLITNASSTKVILMRNNSIETLDTLRNEKSHLEELHLQENPLLHLKVSWWHAEKLPHLVLHLKDRQWIKQAENKTQEKSEEYCSLKKENTDNVWV</sequence>
<accession>A0A154P592</accession>
<keyword evidence="3" id="KW-0732">Signal</keyword>
<evidence type="ECO:0000256" key="1">
    <source>
        <dbReference type="ARBA" id="ARBA00022614"/>
    </source>
</evidence>
<dbReference type="InterPro" id="IPR003591">
    <property type="entry name" value="Leu-rich_rpt_typical-subtyp"/>
</dbReference>
<dbReference type="PANTHER" id="PTHR45712">
    <property type="entry name" value="AGAP008170-PA"/>
    <property type="match status" value="1"/>
</dbReference>
<dbReference type="PROSITE" id="PS51450">
    <property type="entry name" value="LRR"/>
    <property type="match status" value="5"/>
</dbReference>
<dbReference type="InterPro" id="IPR050333">
    <property type="entry name" value="SLRP"/>
</dbReference>
<name>A0A154P592_DUFNO</name>
<dbReference type="SUPFAM" id="SSF52047">
    <property type="entry name" value="RNI-like"/>
    <property type="match status" value="1"/>
</dbReference>
<proteinExistence type="predicted"/>
<evidence type="ECO:0000313" key="5">
    <source>
        <dbReference type="Proteomes" id="UP000076502"/>
    </source>
</evidence>
<dbReference type="Pfam" id="PF13855">
    <property type="entry name" value="LRR_8"/>
    <property type="match status" value="3"/>
</dbReference>
<keyword evidence="4" id="KW-0675">Receptor</keyword>
<organism evidence="4 5">
    <name type="scientific">Dufourea novaeangliae</name>
    <name type="common">Sweat bee</name>
    <dbReference type="NCBI Taxonomy" id="178035"/>
    <lineage>
        <taxon>Eukaryota</taxon>
        <taxon>Metazoa</taxon>
        <taxon>Ecdysozoa</taxon>
        <taxon>Arthropoda</taxon>
        <taxon>Hexapoda</taxon>
        <taxon>Insecta</taxon>
        <taxon>Pterygota</taxon>
        <taxon>Neoptera</taxon>
        <taxon>Endopterygota</taxon>
        <taxon>Hymenoptera</taxon>
        <taxon>Apocrita</taxon>
        <taxon>Aculeata</taxon>
        <taxon>Apoidea</taxon>
        <taxon>Anthophila</taxon>
        <taxon>Halictidae</taxon>
        <taxon>Rophitinae</taxon>
        <taxon>Dufourea</taxon>
    </lineage>
</organism>
<keyword evidence="2" id="KW-0677">Repeat</keyword>
<dbReference type="InterPro" id="IPR032675">
    <property type="entry name" value="LRR_dom_sf"/>
</dbReference>
<protein>
    <submittedName>
        <fullName evidence="4">Leucine-rich repeat-containing G-protein coupled receptor 6</fullName>
    </submittedName>
</protein>
<evidence type="ECO:0000313" key="4">
    <source>
        <dbReference type="EMBL" id="KZC06348.1"/>
    </source>
</evidence>
<dbReference type="AlphaFoldDB" id="A0A154P592"/>
<evidence type="ECO:0000256" key="2">
    <source>
        <dbReference type="ARBA" id="ARBA00022737"/>
    </source>
</evidence>
<dbReference type="STRING" id="178035.A0A154P592"/>
<dbReference type="Pfam" id="PF13516">
    <property type="entry name" value="LRR_6"/>
    <property type="match status" value="1"/>
</dbReference>
<dbReference type="InterPro" id="IPR001611">
    <property type="entry name" value="Leu-rich_rpt"/>
</dbReference>
<reference evidence="4 5" key="1">
    <citation type="submission" date="2015-07" db="EMBL/GenBank/DDBJ databases">
        <title>The genome of Dufourea novaeangliae.</title>
        <authorList>
            <person name="Pan H."/>
            <person name="Kapheim K."/>
        </authorList>
    </citation>
    <scope>NUCLEOTIDE SEQUENCE [LARGE SCALE GENOMIC DNA]</scope>
    <source>
        <strain evidence="4">0120121106</strain>
        <tissue evidence="4">Whole body</tissue>
    </source>
</reference>
<dbReference type="Gene3D" id="3.80.10.10">
    <property type="entry name" value="Ribonuclease Inhibitor"/>
    <property type="match status" value="3"/>
</dbReference>
<dbReference type="Proteomes" id="UP000076502">
    <property type="component" value="Unassembled WGS sequence"/>
</dbReference>
<feature type="chain" id="PRO_5007599247" evidence="3">
    <location>
        <begin position="23"/>
        <end position="491"/>
    </location>
</feature>
<dbReference type="EMBL" id="KQ434809">
    <property type="protein sequence ID" value="KZC06348.1"/>
    <property type="molecule type" value="Genomic_DNA"/>
</dbReference>
<keyword evidence="1" id="KW-0433">Leucine-rich repeat</keyword>
<gene>
    <name evidence="4" type="ORF">WN55_10258</name>
</gene>
<keyword evidence="5" id="KW-1185">Reference proteome</keyword>
<dbReference type="SMART" id="SM00369">
    <property type="entry name" value="LRR_TYP"/>
    <property type="match status" value="11"/>
</dbReference>
<dbReference type="PANTHER" id="PTHR45712:SF22">
    <property type="entry name" value="INSULIN-LIKE GROWTH FACTOR-BINDING PROTEIN COMPLEX ACID LABILE SUBUNIT"/>
    <property type="match status" value="1"/>
</dbReference>
<evidence type="ECO:0000256" key="3">
    <source>
        <dbReference type="SAM" id="SignalP"/>
    </source>
</evidence>
<feature type="signal peptide" evidence="3">
    <location>
        <begin position="1"/>
        <end position="22"/>
    </location>
</feature>
<dbReference type="SMART" id="SM00364">
    <property type="entry name" value="LRR_BAC"/>
    <property type="match status" value="6"/>
</dbReference>
<dbReference type="OMA" id="NRDSHDP"/>
<dbReference type="OrthoDB" id="8023798at2759"/>